<evidence type="ECO:0000256" key="1">
    <source>
        <dbReference type="SAM" id="MobiDB-lite"/>
    </source>
</evidence>
<dbReference type="OrthoDB" id="5043346at2759"/>
<protein>
    <submittedName>
        <fullName evidence="2">Uncharacterized protein</fullName>
    </submittedName>
</protein>
<dbReference type="Proteomes" id="UP001152049">
    <property type="component" value="Unassembled WGS sequence"/>
</dbReference>
<keyword evidence="3" id="KW-1185">Reference proteome</keyword>
<sequence>MLATVKKAPRRRGATPSSNDNPFPCVIGERFPKYCNKRFPTVEKHNEHLKRFHSPIFWCKQCLHKFNSSWTEKVLSLDRADHDRYCLGTPSQKNQERRDRCYVMSEEEYNRFESRKWKKTIVPVQPEDNGEKETLPHKSWRQIRETIFPTIAETGDESTATHAAPSKADQSPQDIVAIVETRSSEVMTRLITQFGSPARYASPQVPELDRISGTNTTTEDFSQLSTLFSESTNPPTRPSTLNYTYSYSGTDGLGDTDSYGIGGVAEPEPLPNRAHDLPEDDQLFPSVFGAGQWGNSTTLGPIDESYIDFDPVYEQEIPEGM</sequence>
<reference evidence="2" key="1">
    <citation type="submission" date="2022-09" db="EMBL/GenBank/DDBJ databases">
        <title>Fusarium specimens isolated from Avocado Roots.</title>
        <authorList>
            <person name="Stajich J."/>
            <person name="Roper C."/>
            <person name="Heimlech-Rivalta G."/>
        </authorList>
    </citation>
    <scope>NUCLEOTIDE SEQUENCE</scope>
    <source>
        <strain evidence="2">CF00136</strain>
    </source>
</reference>
<comment type="caution">
    <text evidence="2">The sequence shown here is derived from an EMBL/GenBank/DDBJ whole genome shotgun (WGS) entry which is preliminary data.</text>
</comment>
<name>A0A9W8RQM1_9HYPO</name>
<organism evidence="2 3">
    <name type="scientific">Fusarium torreyae</name>
    <dbReference type="NCBI Taxonomy" id="1237075"/>
    <lineage>
        <taxon>Eukaryota</taxon>
        <taxon>Fungi</taxon>
        <taxon>Dikarya</taxon>
        <taxon>Ascomycota</taxon>
        <taxon>Pezizomycotina</taxon>
        <taxon>Sordariomycetes</taxon>
        <taxon>Hypocreomycetidae</taxon>
        <taxon>Hypocreales</taxon>
        <taxon>Nectriaceae</taxon>
        <taxon>Fusarium</taxon>
    </lineage>
</organism>
<gene>
    <name evidence="2" type="ORF">NW762_013003</name>
</gene>
<evidence type="ECO:0000313" key="3">
    <source>
        <dbReference type="Proteomes" id="UP001152049"/>
    </source>
</evidence>
<dbReference type="AlphaFoldDB" id="A0A9W8RQM1"/>
<evidence type="ECO:0000313" key="2">
    <source>
        <dbReference type="EMBL" id="KAJ4247794.1"/>
    </source>
</evidence>
<accession>A0A9W8RQM1</accession>
<feature type="region of interest" description="Disordered" evidence="1">
    <location>
        <begin position="1"/>
        <end position="21"/>
    </location>
</feature>
<proteinExistence type="predicted"/>
<dbReference type="EMBL" id="JAOQAZ010000038">
    <property type="protein sequence ID" value="KAJ4247794.1"/>
    <property type="molecule type" value="Genomic_DNA"/>
</dbReference>